<evidence type="ECO:0000313" key="3">
    <source>
        <dbReference type="EMBL" id="OKH91405.1"/>
    </source>
</evidence>
<keyword evidence="1" id="KW-0418">Kinase</keyword>
<dbReference type="PANTHER" id="PTHR35526:SF3">
    <property type="entry name" value="ANTI-SIGMA-F FACTOR RSBW"/>
    <property type="match status" value="1"/>
</dbReference>
<dbReference type="AlphaFoldDB" id="A0A1Q4V0J9"/>
<dbReference type="GeneID" id="96794798"/>
<dbReference type="Gene3D" id="3.30.565.10">
    <property type="entry name" value="Histidine kinase-like ATPase, C-terminal domain"/>
    <property type="match status" value="1"/>
</dbReference>
<dbReference type="InterPro" id="IPR003594">
    <property type="entry name" value="HATPase_dom"/>
</dbReference>
<dbReference type="CDD" id="cd16936">
    <property type="entry name" value="HATPase_RsbW-like"/>
    <property type="match status" value="1"/>
</dbReference>
<sequence>MAEEGARQYRQELTADPRAFALIRRTVTAHIRYWGWTDHVGPAVMCVTEMLANVRDHAGSPDCVLILRATPSELRIVVSDRSPVLPVVRQPDWCSENGRGMWLLGANADTWGAEHTAEGKNVWVAFTRPTGAAST</sequence>
<dbReference type="PANTHER" id="PTHR35526">
    <property type="entry name" value="ANTI-SIGMA-F FACTOR RSBW-RELATED"/>
    <property type="match status" value="1"/>
</dbReference>
<dbReference type="Pfam" id="PF13581">
    <property type="entry name" value="HATPase_c_2"/>
    <property type="match status" value="1"/>
</dbReference>
<dbReference type="STRING" id="1048205.AB852_32640"/>
<proteinExistence type="predicted"/>
<evidence type="ECO:0000256" key="1">
    <source>
        <dbReference type="ARBA" id="ARBA00022527"/>
    </source>
</evidence>
<accession>A0A1Q4V0J9</accession>
<keyword evidence="1" id="KW-0808">Transferase</keyword>
<dbReference type="EMBL" id="LFBV01000010">
    <property type="protein sequence ID" value="OKH91405.1"/>
    <property type="molecule type" value="Genomic_DNA"/>
</dbReference>
<evidence type="ECO:0000313" key="4">
    <source>
        <dbReference type="Proteomes" id="UP000186455"/>
    </source>
</evidence>
<dbReference type="RefSeq" id="WP_073794411.1">
    <property type="nucleotide sequence ID" value="NZ_CP109583.1"/>
</dbReference>
<comment type="caution">
    <text evidence="3">The sequence shown here is derived from an EMBL/GenBank/DDBJ whole genome shotgun (WGS) entry which is preliminary data.</text>
</comment>
<name>A0A1Q4V0J9_9ACTN</name>
<feature type="domain" description="Histidine kinase/HSP90-like ATPase" evidence="2">
    <location>
        <begin position="14"/>
        <end position="124"/>
    </location>
</feature>
<keyword evidence="1" id="KW-0723">Serine/threonine-protein kinase</keyword>
<dbReference type="GO" id="GO:0004674">
    <property type="term" value="F:protein serine/threonine kinase activity"/>
    <property type="evidence" value="ECO:0007669"/>
    <property type="project" value="UniProtKB-KW"/>
</dbReference>
<organism evidence="3 4">
    <name type="scientific">Streptomyces uncialis</name>
    <dbReference type="NCBI Taxonomy" id="1048205"/>
    <lineage>
        <taxon>Bacteria</taxon>
        <taxon>Bacillati</taxon>
        <taxon>Actinomycetota</taxon>
        <taxon>Actinomycetes</taxon>
        <taxon>Kitasatosporales</taxon>
        <taxon>Streptomycetaceae</taxon>
        <taxon>Streptomyces</taxon>
    </lineage>
</organism>
<dbReference type="Proteomes" id="UP000186455">
    <property type="component" value="Unassembled WGS sequence"/>
</dbReference>
<evidence type="ECO:0000259" key="2">
    <source>
        <dbReference type="Pfam" id="PF13581"/>
    </source>
</evidence>
<keyword evidence="4" id="KW-1185">Reference proteome</keyword>
<dbReference type="InterPro" id="IPR036890">
    <property type="entry name" value="HATPase_C_sf"/>
</dbReference>
<protein>
    <recommendedName>
        <fullName evidence="2">Histidine kinase/HSP90-like ATPase domain-containing protein</fullName>
    </recommendedName>
</protein>
<reference evidence="3 4" key="1">
    <citation type="submission" date="2015-06" db="EMBL/GenBank/DDBJ databases">
        <title>Cloning and characterization of the uncialamcin biosynthetic gene cluster.</title>
        <authorList>
            <person name="Yan X."/>
            <person name="Huang T."/>
            <person name="Ge H."/>
            <person name="Shen B."/>
        </authorList>
    </citation>
    <scope>NUCLEOTIDE SEQUENCE [LARGE SCALE GENOMIC DNA]</scope>
    <source>
        <strain evidence="3 4">DCA2648</strain>
    </source>
</reference>
<gene>
    <name evidence="3" type="ORF">AB852_32640</name>
</gene>
<dbReference type="InterPro" id="IPR050267">
    <property type="entry name" value="Anti-sigma-factor_SerPK"/>
</dbReference>